<gene>
    <name evidence="1" type="ORF">LCGC14_1080210</name>
</gene>
<accession>A0A0F9N329</accession>
<sequence length="147" mass="16829">MMYSNGMKIYRLLVLVCILICSGCSGTVSTDDLAKLNGYWEIERVVFPDGNTKDYNINTTVDYIEWDGSDGFRKKMSPKFDGTYETSDDAEAFTIIEKDGLFTINYKTELSKWSEKLLAIDDESFSVVNEAGLQYDYQRFEPISIKE</sequence>
<protein>
    <recommendedName>
        <fullName evidence="2">Lipocalin-like domain-containing protein</fullName>
    </recommendedName>
</protein>
<evidence type="ECO:0008006" key="2">
    <source>
        <dbReference type="Google" id="ProtNLM"/>
    </source>
</evidence>
<proteinExistence type="predicted"/>
<organism evidence="1">
    <name type="scientific">marine sediment metagenome</name>
    <dbReference type="NCBI Taxonomy" id="412755"/>
    <lineage>
        <taxon>unclassified sequences</taxon>
        <taxon>metagenomes</taxon>
        <taxon>ecological metagenomes</taxon>
    </lineage>
</organism>
<comment type="caution">
    <text evidence="1">The sequence shown here is derived from an EMBL/GenBank/DDBJ whole genome shotgun (WGS) entry which is preliminary data.</text>
</comment>
<dbReference type="EMBL" id="LAZR01004722">
    <property type="protein sequence ID" value="KKN06147.1"/>
    <property type="molecule type" value="Genomic_DNA"/>
</dbReference>
<evidence type="ECO:0000313" key="1">
    <source>
        <dbReference type="EMBL" id="KKN06147.1"/>
    </source>
</evidence>
<reference evidence="1" key="1">
    <citation type="journal article" date="2015" name="Nature">
        <title>Complex archaea that bridge the gap between prokaryotes and eukaryotes.</title>
        <authorList>
            <person name="Spang A."/>
            <person name="Saw J.H."/>
            <person name="Jorgensen S.L."/>
            <person name="Zaremba-Niedzwiedzka K."/>
            <person name="Martijn J."/>
            <person name="Lind A.E."/>
            <person name="van Eijk R."/>
            <person name="Schleper C."/>
            <person name="Guy L."/>
            <person name="Ettema T.J."/>
        </authorList>
    </citation>
    <scope>NUCLEOTIDE SEQUENCE</scope>
</reference>
<name>A0A0F9N329_9ZZZZ</name>
<dbReference type="AlphaFoldDB" id="A0A0F9N329"/>